<dbReference type="Gene3D" id="3.30.40.10">
    <property type="entry name" value="Zinc/RING finger domain, C3HC4 (zinc finger)"/>
    <property type="match status" value="1"/>
</dbReference>
<evidence type="ECO:0000259" key="14">
    <source>
        <dbReference type="PROSITE" id="PS50089"/>
    </source>
</evidence>
<dbReference type="EC" id="2.3.2.31" evidence="6"/>
<dbReference type="STRING" id="1194695.A0A5A7U9A4"/>
<dbReference type="Gene3D" id="1.20.120.1750">
    <property type="match status" value="1"/>
</dbReference>
<evidence type="ECO:0000256" key="10">
    <source>
        <dbReference type="ARBA" id="ARBA00022771"/>
    </source>
</evidence>
<keyword evidence="12" id="KW-0862">Zinc</keyword>
<evidence type="ECO:0000256" key="3">
    <source>
        <dbReference type="ARBA" id="ARBA00003976"/>
    </source>
</evidence>
<protein>
    <recommendedName>
        <fullName evidence="6">RBR-type E3 ubiquitin transferase</fullName>
        <ecNumber evidence="6">2.3.2.31</ecNumber>
    </recommendedName>
</protein>
<feature type="domain" description="RING-type" evidence="14">
    <location>
        <begin position="320"/>
        <end position="366"/>
    </location>
</feature>
<dbReference type="SMART" id="SM00647">
    <property type="entry name" value="IBR"/>
    <property type="match status" value="2"/>
</dbReference>
<dbReference type="InterPro" id="IPR013083">
    <property type="entry name" value="Znf_RING/FYVE/PHD"/>
</dbReference>
<dbReference type="PANTHER" id="PTHR11685">
    <property type="entry name" value="RBR FAMILY RING FINGER AND IBR DOMAIN-CONTAINING"/>
    <property type="match status" value="1"/>
</dbReference>
<reference evidence="18 19" key="1">
    <citation type="submission" date="2019-08" db="EMBL/GenBank/DDBJ databases">
        <title>Draft genome sequences of two oriental melons (Cucumis melo L. var makuwa).</title>
        <authorList>
            <person name="Kwon S.-Y."/>
        </authorList>
    </citation>
    <scope>NUCLEOTIDE SEQUENCE [LARGE SCALE GENOMIC DNA]</scope>
    <source>
        <strain evidence="19">cv. Chang Bougi</strain>
        <strain evidence="18">cv. SW 3</strain>
        <tissue evidence="16">Leaf</tissue>
    </source>
</reference>
<dbReference type="GO" id="GO:0008270">
    <property type="term" value="F:zinc ion binding"/>
    <property type="evidence" value="ECO:0007669"/>
    <property type="project" value="UniProtKB-KW"/>
</dbReference>
<dbReference type="InterPro" id="IPR017907">
    <property type="entry name" value="Znf_RING_CS"/>
</dbReference>
<dbReference type="Proteomes" id="UP000321393">
    <property type="component" value="Unassembled WGS sequence"/>
</dbReference>
<accession>A0A5A7U9A4</accession>
<proteinExistence type="inferred from homology"/>
<dbReference type="Proteomes" id="UP000321947">
    <property type="component" value="Unassembled WGS sequence"/>
</dbReference>
<feature type="domain" description="RING-type" evidence="15">
    <location>
        <begin position="316"/>
        <end position="536"/>
    </location>
</feature>
<evidence type="ECO:0000313" key="18">
    <source>
        <dbReference type="Proteomes" id="UP000321393"/>
    </source>
</evidence>
<evidence type="ECO:0000313" key="19">
    <source>
        <dbReference type="Proteomes" id="UP000321947"/>
    </source>
</evidence>
<name>A0A5A7U9A4_CUCMM</name>
<dbReference type="PROSITE" id="PS51873">
    <property type="entry name" value="TRIAD"/>
    <property type="match status" value="1"/>
</dbReference>
<comment type="similarity">
    <text evidence="5">Belongs to the RBR family. Ariadne subfamily.</text>
</comment>
<keyword evidence="9" id="KW-0677">Repeat</keyword>
<comment type="cofactor">
    <cofactor evidence="2">
        <name>Zn(2+)</name>
        <dbReference type="ChEBI" id="CHEBI:29105"/>
    </cofactor>
</comment>
<evidence type="ECO:0000256" key="6">
    <source>
        <dbReference type="ARBA" id="ARBA00012251"/>
    </source>
</evidence>
<dbReference type="CDD" id="cd22582">
    <property type="entry name" value="BRcat_RBR_unk"/>
    <property type="match status" value="1"/>
</dbReference>
<dbReference type="GO" id="GO:0016567">
    <property type="term" value="P:protein ubiquitination"/>
    <property type="evidence" value="ECO:0007669"/>
    <property type="project" value="UniProtKB-UniPathway"/>
</dbReference>
<comment type="pathway">
    <text evidence="4">Protein modification; protein ubiquitination.</text>
</comment>
<dbReference type="InterPro" id="IPR044066">
    <property type="entry name" value="TRIAD_supradom"/>
</dbReference>
<dbReference type="Pfam" id="PF01485">
    <property type="entry name" value="IBR"/>
    <property type="match status" value="2"/>
</dbReference>
<dbReference type="InterPro" id="IPR002156">
    <property type="entry name" value="RNaseH_domain"/>
</dbReference>
<dbReference type="SUPFAM" id="SSF57850">
    <property type="entry name" value="RING/U-box"/>
    <property type="match status" value="2"/>
</dbReference>
<dbReference type="InterPro" id="IPR001841">
    <property type="entry name" value="Znf_RING"/>
</dbReference>
<gene>
    <name evidence="17" type="ORF">E5676_scaffold769G00460</name>
    <name evidence="16" type="ORF">E6C27_scaffold60G003780</name>
</gene>
<evidence type="ECO:0000256" key="8">
    <source>
        <dbReference type="ARBA" id="ARBA00022723"/>
    </source>
</evidence>
<keyword evidence="8" id="KW-0479">Metal-binding</keyword>
<keyword evidence="7" id="KW-0808">Transferase</keyword>
<dbReference type="EMBL" id="SSTD01010190">
    <property type="protein sequence ID" value="TYK12238.1"/>
    <property type="molecule type" value="Genomic_DNA"/>
</dbReference>
<evidence type="ECO:0000256" key="11">
    <source>
        <dbReference type="ARBA" id="ARBA00022786"/>
    </source>
</evidence>
<sequence length="544" mass="62013">MADTLNDDDCVQELITQQRSELLSAKTLFSDLDYAFQLQLQEAMDASLTSIPSIESSSSLNTADPVLDSEETSGLDLATTLMLEDIARFAMEFKDREHCQTEMRKMKEELDRRIHDQKFAEYIRSVPENEWREYGDNYEKPYGESSSSSSSSSSWNVDSECFRVYSKGLISEERIRDTVVRVAGIGIAVCDPKDNLLFEKMSPIESMVEGKETSNECAELEALVEGLNVALILGLKSITFFCADYMLYQYLTGRVPPATSSTAKLVNEVVVLQGKFTYCNPSLVTRNDIKFAFKLAREAIVSQITWPAEADNGNCLKETCTICFEDVSVDQMFSVDGCLHRYCFSCMKQHVEVKLLNGNGMQANCPHQGCTSEVNIESCGKFLEPKVFEIMSQRIKEASVPIQEKVYCPYSRCSALMSKTELLRYTEASYIDAERTGARKCMKCNQFFCINCKVAWHYNLTCYDYRNLNPNLHPDEQMLKSLATRKLWRQCIVCNNMVELAEGCYHITCRCGYEFCYTCGAPWKNKKPTCKCPIWDERNIIHRR</sequence>
<evidence type="ECO:0000256" key="5">
    <source>
        <dbReference type="ARBA" id="ARBA00005884"/>
    </source>
</evidence>
<dbReference type="CDD" id="cd22584">
    <property type="entry name" value="Rcat_RBR_unk"/>
    <property type="match status" value="1"/>
</dbReference>
<dbReference type="InterPro" id="IPR031127">
    <property type="entry name" value="E3_UB_ligase_RBR"/>
</dbReference>
<evidence type="ECO:0000259" key="15">
    <source>
        <dbReference type="PROSITE" id="PS51873"/>
    </source>
</evidence>
<keyword evidence="10 13" id="KW-0863">Zinc-finger</keyword>
<dbReference type="Pfam" id="PF13456">
    <property type="entry name" value="RVT_3"/>
    <property type="match status" value="1"/>
</dbReference>
<evidence type="ECO:0000256" key="12">
    <source>
        <dbReference type="ARBA" id="ARBA00022833"/>
    </source>
</evidence>
<dbReference type="Pfam" id="PF00097">
    <property type="entry name" value="zf-C3HC4"/>
    <property type="match status" value="1"/>
</dbReference>
<evidence type="ECO:0000313" key="17">
    <source>
        <dbReference type="EMBL" id="TYK12238.1"/>
    </source>
</evidence>
<dbReference type="AlphaFoldDB" id="A0A5A7U9A4"/>
<comment type="function">
    <text evidence="3">Might act as an E3 ubiquitin-protein ligase, or as part of E3 complex, which accepts ubiquitin from specific E2 ubiquitin-conjugating enzymes and then transfers it to substrates.</text>
</comment>
<organism evidence="16 18">
    <name type="scientific">Cucumis melo var. makuwa</name>
    <name type="common">Oriental melon</name>
    <dbReference type="NCBI Taxonomy" id="1194695"/>
    <lineage>
        <taxon>Eukaryota</taxon>
        <taxon>Viridiplantae</taxon>
        <taxon>Streptophyta</taxon>
        <taxon>Embryophyta</taxon>
        <taxon>Tracheophyta</taxon>
        <taxon>Spermatophyta</taxon>
        <taxon>Magnoliopsida</taxon>
        <taxon>eudicotyledons</taxon>
        <taxon>Gunneridae</taxon>
        <taxon>Pentapetalae</taxon>
        <taxon>rosids</taxon>
        <taxon>fabids</taxon>
        <taxon>Cucurbitales</taxon>
        <taxon>Cucurbitaceae</taxon>
        <taxon>Benincaseae</taxon>
        <taxon>Cucumis</taxon>
    </lineage>
</organism>
<evidence type="ECO:0000313" key="16">
    <source>
        <dbReference type="EMBL" id="KAA0051924.1"/>
    </source>
</evidence>
<dbReference type="Gene3D" id="3.30.420.10">
    <property type="entry name" value="Ribonuclease H-like superfamily/Ribonuclease H"/>
    <property type="match status" value="1"/>
</dbReference>
<keyword evidence="11" id="KW-0833">Ubl conjugation pathway</keyword>
<evidence type="ECO:0000256" key="1">
    <source>
        <dbReference type="ARBA" id="ARBA00001798"/>
    </source>
</evidence>
<dbReference type="UniPathway" id="UPA00143"/>
<dbReference type="InterPro" id="IPR018957">
    <property type="entry name" value="Znf_C3HC4_RING-type"/>
</dbReference>
<dbReference type="GO" id="GO:0061630">
    <property type="term" value="F:ubiquitin protein ligase activity"/>
    <property type="evidence" value="ECO:0007669"/>
    <property type="project" value="UniProtKB-EC"/>
</dbReference>
<dbReference type="InterPro" id="IPR002867">
    <property type="entry name" value="IBR_dom"/>
</dbReference>
<evidence type="ECO:0000256" key="13">
    <source>
        <dbReference type="PROSITE-ProRule" id="PRU00175"/>
    </source>
</evidence>
<dbReference type="EMBL" id="SSTE01011134">
    <property type="protein sequence ID" value="KAA0051924.1"/>
    <property type="molecule type" value="Genomic_DNA"/>
</dbReference>
<dbReference type="GO" id="GO:0004523">
    <property type="term" value="F:RNA-DNA hybrid ribonuclease activity"/>
    <property type="evidence" value="ECO:0007669"/>
    <property type="project" value="InterPro"/>
</dbReference>
<dbReference type="FunFam" id="1.20.120.1750:FF:000019">
    <property type="entry name" value="RBR-type E3 ubiquitin transferase"/>
    <property type="match status" value="1"/>
</dbReference>
<evidence type="ECO:0000256" key="2">
    <source>
        <dbReference type="ARBA" id="ARBA00001947"/>
    </source>
</evidence>
<dbReference type="InterPro" id="IPR036397">
    <property type="entry name" value="RNaseH_sf"/>
</dbReference>
<dbReference type="PROSITE" id="PS00518">
    <property type="entry name" value="ZF_RING_1"/>
    <property type="match status" value="1"/>
</dbReference>
<comment type="caution">
    <text evidence="16">The sequence shown here is derived from an EMBL/GenBank/DDBJ whole genome shotgun (WGS) entry which is preliminary data.</text>
</comment>
<dbReference type="PROSITE" id="PS50089">
    <property type="entry name" value="ZF_RING_2"/>
    <property type="match status" value="1"/>
</dbReference>
<evidence type="ECO:0000256" key="9">
    <source>
        <dbReference type="ARBA" id="ARBA00022737"/>
    </source>
</evidence>
<evidence type="ECO:0000256" key="7">
    <source>
        <dbReference type="ARBA" id="ARBA00022679"/>
    </source>
</evidence>
<dbReference type="GO" id="GO:0003676">
    <property type="term" value="F:nucleic acid binding"/>
    <property type="evidence" value="ECO:0007669"/>
    <property type="project" value="InterPro"/>
</dbReference>
<dbReference type="FunFam" id="3.30.40.10:FF:000230">
    <property type="entry name" value="RBR-type E3 ubiquitin transferase"/>
    <property type="match status" value="1"/>
</dbReference>
<comment type="catalytic activity">
    <reaction evidence="1">
        <text>[E2 ubiquitin-conjugating enzyme]-S-ubiquitinyl-L-cysteine + [acceptor protein]-L-lysine = [E2 ubiquitin-conjugating enzyme]-L-cysteine + [acceptor protein]-N(6)-ubiquitinyl-L-lysine.</text>
        <dbReference type="EC" id="2.3.2.31"/>
    </reaction>
</comment>
<dbReference type="OrthoDB" id="9977870at2759"/>
<evidence type="ECO:0000256" key="4">
    <source>
        <dbReference type="ARBA" id="ARBA00004906"/>
    </source>
</evidence>
<dbReference type="FunFam" id="3.30.420.10:FF:000076">
    <property type="entry name" value="RBR-type E3 ubiquitin transferase"/>
    <property type="match status" value="1"/>
</dbReference>